<evidence type="ECO:0000313" key="2">
    <source>
        <dbReference type="Proteomes" id="UP001321486"/>
    </source>
</evidence>
<evidence type="ECO:0000313" key="1">
    <source>
        <dbReference type="EMBL" id="BDZ52610.1"/>
    </source>
</evidence>
<dbReference type="Proteomes" id="UP001321486">
    <property type="component" value="Plasmid pNBRC108728a"/>
</dbReference>
<dbReference type="EMBL" id="AP027733">
    <property type="protein sequence ID" value="BDZ52610.1"/>
    <property type="molecule type" value="Genomic_DNA"/>
</dbReference>
<keyword evidence="1" id="KW-0614">Plasmid</keyword>
<proteinExistence type="predicted"/>
<keyword evidence="2" id="KW-1185">Reference proteome</keyword>
<sequence>MIEQPIQPRVGIQIGIVRDPEFDYSFGGISAGRSRLTLVGRGVPEYFAETPEAPAVYLTRDEIGRPIVCPELDASGYENGGAYAILGDNIADLVPFYGAVPIHDRKR</sequence>
<reference evidence="2" key="1">
    <citation type="journal article" date="2019" name="Int. J. Syst. Evol. Microbiol.">
        <title>The Global Catalogue of Microorganisms (GCM) 10K type strain sequencing project: providing services to taxonomists for standard genome sequencing and annotation.</title>
        <authorList>
            <consortium name="The Broad Institute Genomics Platform"/>
            <consortium name="The Broad Institute Genome Sequencing Center for Infectious Disease"/>
            <person name="Wu L."/>
            <person name="Ma J."/>
        </authorList>
    </citation>
    <scope>NUCLEOTIDE SEQUENCE [LARGE SCALE GENOMIC DNA]</scope>
    <source>
        <strain evidence="2">NBRC 108728</strain>
    </source>
</reference>
<dbReference type="RefSeq" id="WP_286346892.1">
    <property type="nucleotide sequence ID" value="NZ_AP027733.1"/>
</dbReference>
<organism evidence="1 2">
    <name type="scientific">Frondihabitans sucicola</name>
    <dbReference type="NCBI Taxonomy" id="1268041"/>
    <lineage>
        <taxon>Bacteria</taxon>
        <taxon>Bacillati</taxon>
        <taxon>Actinomycetota</taxon>
        <taxon>Actinomycetes</taxon>
        <taxon>Micrococcales</taxon>
        <taxon>Microbacteriaceae</taxon>
        <taxon>Frondihabitans</taxon>
    </lineage>
</organism>
<name>A0ABM8GVY2_9MICO</name>
<accession>A0ABM8GVY2</accession>
<gene>
    <name evidence="1" type="ORF">GCM10025867_48510</name>
</gene>
<protein>
    <submittedName>
        <fullName evidence="1">Uncharacterized protein</fullName>
    </submittedName>
</protein>
<geneLocation type="plasmid" evidence="1 2">
    <name>pNBRC108728a</name>
</geneLocation>